<proteinExistence type="predicted"/>
<keyword evidence="3" id="KW-0539">Nucleus</keyword>
<reference evidence="5" key="1">
    <citation type="journal article" date="2014" name="Nat. Genet.">
        <title>The genome of the stress-tolerant wild tomato species Solanum pennellii.</title>
        <authorList>
            <person name="Bolger A."/>
            <person name="Scossa F."/>
            <person name="Bolger M.E."/>
            <person name="Lanz C."/>
            <person name="Maumus F."/>
            <person name="Tohge T."/>
            <person name="Quesneville H."/>
            <person name="Alseekh S."/>
            <person name="Sorensen I."/>
            <person name="Lichtenstein G."/>
            <person name="Fich E.A."/>
            <person name="Conte M."/>
            <person name="Keller H."/>
            <person name="Schneeberger K."/>
            <person name="Schwacke R."/>
            <person name="Ofner I."/>
            <person name="Vrebalov J."/>
            <person name="Xu Y."/>
            <person name="Osorio S."/>
            <person name="Aflitos S.A."/>
            <person name="Schijlen E."/>
            <person name="Jimenez-Gomez J.M."/>
            <person name="Ryngajllo M."/>
            <person name="Kimura S."/>
            <person name="Kumar R."/>
            <person name="Koenig D."/>
            <person name="Headland L.R."/>
            <person name="Maloof J.N."/>
            <person name="Sinha N."/>
            <person name="van Ham R.C."/>
            <person name="Lankhorst R.K."/>
            <person name="Mao L."/>
            <person name="Vogel A."/>
            <person name="Arsova B."/>
            <person name="Panstruga R."/>
            <person name="Fei Z."/>
            <person name="Rose J.K."/>
            <person name="Zamir D."/>
            <person name="Carrari F."/>
            <person name="Giovannoni J.J."/>
            <person name="Weigel D."/>
            <person name="Usadel B."/>
            <person name="Fernie A.R."/>
        </authorList>
    </citation>
    <scope>NUCLEOTIDE SEQUENCE [LARGE SCALE GENOMIC DNA]</scope>
    <source>
        <strain evidence="5">cv. LA0716</strain>
    </source>
</reference>
<feature type="region of interest" description="Disordered" evidence="4">
    <location>
        <begin position="214"/>
        <end position="244"/>
    </location>
</feature>
<dbReference type="NCBIfam" id="TIGR01557">
    <property type="entry name" value="myb_SHAQKYF"/>
    <property type="match status" value="1"/>
</dbReference>
<reference evidence="6" key="2">
    <citation type="submission" date="2025-08" db="UniProtKB">
        <authorList>
            <consortium name="RefSeq"/>
        </authorList>
    </citation>
    <scope>IDENTIFICATION</scope>
</reference>
<evidence type="ECO:0000313" key="6">
    <source>
        <dbReference type="RefSeq" id="XP_015072675.1"/>
    </source>
</evidence>
<accession>A0ABM1GL45</accession>
<protein>
    <submittedName>
        <fullName evidence="6">Two-component response regulator ARR1-like</fullName>
    </submittedName>
</protein>
<name>A0ABM1GL45_SOLPN</name>
<dbReference type="PANTHER" id="PTHR31442">
    <property type="entry name" value="HOMEODOMAIN-LIKE SUPERFAMILY PROTEIN-RELATED"/>
    <property type="match status" value="1"/>
</dbReference>
<dbReference type="InterPro" id="IPR044841">
    <property type="entry name" value="LUX/BOA-like"/>
</dbReference>
<keyword evidence="5" id="KW-1185">Reference proteome</keyword>
<dbReference type="GeneID" id="107016861"/>
<dbReference type="RefSeq" id="XP_015072675.1">
    <property type="nucleotide sequence ID" value="XM_015217189.1"/>
</dbReference>
<evidence type="ECO:0000256" key="3">
    <source>
        <dbReference type="ARBA" id="ARBA00023242"/>
    </source>
</evidence>
<feature type="region of interest" description="Disordered" evidence="4">
    <location>
        <begin position="332"/>
        <end position="361"/>
    </location>
</feature>
<sequence length="601" mass="67161">MRREAPGPKLQRPGWGALAGVAPQGLTEIVLWGYGRCGVATPLAREGAQTQEQQQASVVQDAVGQLPVDPAVQNDVAPTVGGQVAPVVVLTEVSSVVTTVDTTSAALSMLIREKQKFDVIIINDHSSNMLSLDLLAKAVAMDIISVVVCDKYNEFVAKKVLDEGAYLYFENSFEKDIVKYLSKFVSRKKTQRQQVEEGSEINIYQNNNIIGVNGESEERQNVTNTTNQRNNIDEAGNDVGSNGKYKLTKKRERKNMNETDQREHQSSDFIRRKACLVWNDDLQAKFMKVVHQIGIERCRPKKIWEQMNVLDITRTQVASHLQNCRLHWKVSEKKKSTRRSSDQRFSNSSQQISTFQKSGTMPSLQTNETNLQVHSNRTQIVPEFPFPNLKTNNTSFGGESSIQQLYRPQLHAQPYYSTICNPFNDSSQWTKTYFAGELQQQHGPLLDVLGSQGLQISNIESTSSKPNLAFNGEYHNIQSYYNMNHNVSHGASYLGSKKMSNENVGNAITNDNNLNINADNVTSFLGSRLIADIHVGDTSTNEFSAIDTNPSNIVVATNDQTEIHEESDSDENHDCDAYFDFTNIDYLSQNLESSSTDPPSE</sequence>
<evidence type="ECO:0000256" key="4">
    <source>
        <dbReference type="SAM" id="MobiDB-lite"/>
    </source>
</evidence>
<dbReference type="Gene3D" id="1.10.10.60">
    <property type="entry name" value="Homeodomain-like"/>
    <property type="match status" value="1"/>
</dbReference>
<evidence type="ECO:0000313" key="5">
    <source>
        <dbReference type="Proteomes" id="UP000694930"/>
    </source>
</evidence>
<evidence type="ECO:0000256" key="2">
    <source>
        <dbReference type="ARBA" id="ARBA00023163"/>
    </source>
</evidence>
<dbReference type="PANTHER" id="PTHR31442:SF32">
    <property type="entry name" value="TWO-COMPONENT RESPONSE REGULATOR ORR21-LIKE"/>
    <property type="match status" value="1"/>
</dbReference>
<dbReference type="SUPFAM" id="SSF46689">
    <property type="entry name" value="Homeodomain-like"/>
    <property type="match status" value="1"/>
</dbReference>
<feature type="compositionally biased region" description="Basic and acidic residues" evidence="4">
    <location>
        <begin position="332"/>
        <end position="342"/>
    </location>
</feature>
<dbReference type="InterPro" id="IPR006447">
    <property type="entry name" value="Myb_dom_plants"/>
</dbReference>
<feature type="compositionally biased region" description="Polar residues" evidence="4">
    <location>
        <begin position="343"/>
        <end position="361"/>
    </location>
</feature>
<dbReference type="Proteomes" id="UP000694930">
    <property type="component" value="Chromosome 4"/>
</dbReference>
<keyword evidence="1" id="KW-0805">Transcription regulation</keyword>
<feature type="compositionally biased region" description="Low complexity" evidence="4">
    <location>
        <begin position="221"/>
        <end position="230"/>
    </location>
</feature>
<keyword evidence="2" id="KW-0804">Transcription</keyword>
<organism evidence="5 6">
    <name type="scientific">Solanum pennellii</name>
    <name type="common">Tomato</name>
    <name type="synonym">Lycopersicon pennellii</name>
    <dbReference type="NCBI Taxonomy" id="28526"/>
    <lineage>
        <taxon>Eukaryota</taxon>
        <taxon>Viridiplantae</taxon>
        <taxon>Streptophyta</taxon>
        <taxon>Embryophyta</taxon>
        <taxon>Tracheophyta</taxon>
        <taxon>Spermatophyta</taxon>
        <taxon>Magnoliopsida</taxon>
        <taxon>eudicotyledons</taxon>
        <taxon>Gunneridae</taxon>
        <taxon>Pentapetalae</taxon>
        <taxon>asterids</taxon>
        <taxon>lamiids</taxon>
        <taxon>Solanales</taxon>
        <taxon>Solanaceae</taxon>
        <taxon>Solanoideae</taxon>
        <taxon>Solaneae</taxon>
        <taxon>Solanum</taxon>
        <taxon>Solanum subgen. Lycopersicon</taxon>
    </lineage>
</organism>
<dbReference type="InterPro" id="IPR009057">
    <property type="entry name" value="Homeodomain-like_sf"/>
</dbReference>
<evidence type="ECO:0000256" key="1">
    <source>
        <dbReference type="ARBA" id="ARBA00023015"/>
    </source>
</evidence>
<gene>
    <name evidence="6" type="primary">LOC107016861</name>
</gene>